<evidence type="ECO:0000256" key="6">
    <source>
        <dbReference type="ARBA" id="ARBA00023288"/>
    </source>
</evidence>
<evidence type="ECO:0000313" key="9">
    <source>
        <dbReference type="EMBL" id="TNN51904.1"/>
    </source>
</evidence>
<keyword evidence="6" id="KW-0449">Lipoprotein</keyword>
<evidence type="ECO:0000256" key="7">
    <source>
        <dbReference type="ARBA" id="ARBA00034476"/>
    </source>
</evidence>
<dbReference type="InterPro" id="IPR052632">
    <property type="entry name" value="MICOS_subunit_Mic19"/>
</dbReference>
<protein>
    <submittedName>
        <fullName evidence="9">MICOS complex subunit mic25a</fullName>
    </submittedName>
</protein>
<comment type="subcellular location">
    <subcellularLocation>
        <location evidence="7">Mitochondrion inner membrane</location>
        <topology evidence="7">Lipid-anchor</topology>
    </subcellularLocation>
</comment>
<name>A0A4Z2GGP2_9TELE</name>
<feature type="compositionally biased region" description="Gly residues" evidence="8">
    <location>
        <begin position="53"/>
        <end position="63"/>
    </location>
</feature>
<accession>A0A4Z2GGP2</accession>
<evidence type="ECO:0000256" key="4">
    <source>
        <dbReference type="ARBA" id="ARBA00023136"/>
    </source>
</evidence>
<dbReference type="OrthoDB" id="70030at2759"/>
<feature type="region of interest" description="Disordered" evidence="8">
    <location>
        <begin position="1"/>
        <end position="108"/>
    </location>
</feature>
<feature type="compositionally biased region" description="Basic and acidic residues" evidence="8">
    <location>
        <begin position="17"/>
        <end position="41"/>
    </location>
</feature>
<dbReference type="GO" id="GO:0007007">
    <property type="term" value="P:inner mitochondrial membrane organization"/>
    <property type="evidence" value="ECO:0007669"/>
    <property type="project" value="TreeGrafter"/>
</dbReference>
<gene>
    <name evidence="9" type="primary">chchd6a_0</name>
    <name evidence="9" type="ORF">EYF80_037875</name>
</gene>
<evidence type="ECO:0000313" key="10">
    <source>
        <dbReference type="Proteomes" id="UP000314294"/>
    </source>
</evidence>
<evidence type="ECO:0000256" key="1">
    <source>
        <dbReference type="ARBA" id="ARBA00022707"/>
    </source>
</evidence>
<feature type="region of interest" description="Disordered" evidence="8">
    <location>
        <begin position="113"/>
        <end position="132"/>
    </location>
</feature>
<keyword evidence="10" id="KW-1185">Reference proteome</keyword>
<keyword evidence="1" id="KW-0519">Myristate</keyword>
<keyword evidence="5" id="KW-1015">Disulfide bond</keyword>
<evidence type="ECO:0000256" key="2">
    <source>
        <dbReference type="ARBA" id="ARBA00022792"/>
    </source>
</evidence>
<evidence type="ECO:0000256" key="5">
    <source>
        <dbReference type="ARBA" id="ARBA00023157"/>
    </source>
</evidence>
<dbReference type="GO" id="GO:0061617">
    <property type="term" value="C:MICOS complex"/>
    <property type="evidence" value="ECO:0007669"/>
    <property type="project" value="InterPro"/>
</dbReference>
<dbReference type="Proteomes" id="UP000314294">
    <property type="component" value="Unassembled WGS sequence"/>
</dbReference>
<evidence type="ECO:0000256" key="3">
    <source>
        <dbReference type="ARBA" id="ARBA00023128"/>
    </source>
</evidence>
<keyword evidence="3" id="KW-0496">Mitochondrion</keyword>
<comment type="caution">
    <text evidence="9">The sequence shown here is derived from an EMBL/GenBank/DDBJ whole genome shotgun (WGS) entry which is preliminary data.</text>
</comment>
<keyword evidence="2" id="KW-0999">Mitochondrion inner membrane</keyword>
<dbReference type="EMBL" id="SRLO01000566">
    <property type="protein sequence ID" value="TNN51904.1"/>
    <property type="molecule type" value="Genomic_DNA"/>
</dbReference>
<sequence>MGGGGSAPRTVSFGQDENEKVTVVEGVKLSEDVLRRMRESQGSDGSKTPPTGAAGGAGGGGGASATEVQEEIRKNFERQQALVQEQLERLAQKEREMGGASAGQGELSSALLMARGKAHEEQERAKMLERFL</sequence>
<dbReference type="Pfam" id="PF05300">
    <property type="entry name" value="MIC19_MIC25"/>
    <property type="match status" value="1"/>
</dbReference>
<dbReference type="InterPro" id="IPR007964">
    <property type="entry name" value="MIC19/MIC25"/>
</dbReference>
<reference evidence="9 10" key="1">
    <citation type="submission" date="2019-03" db="EMBL/GenBank/DDBJ databases">
        <title>First draft genome of Liparis tanakae, snailfish: a comprehensive survey of snailfish specific genes.</title>
        <authorList>
            <person name="Kim W."/>
            <person name="Song I."/>
            <person name="Jeong J.-H."/>
            <person name="Kim D."/>
            <person name="Kim S."/>
            <person name="Ryu S."/>
            <person name="Song J.Y."/>
            <person name="Lee S.K."/>
        </authorList>
    </citation>
    <scope>NUCLEOTIDE SEQUENCE [LARGE SCALE GENOMIC DNA]</scope>
    <source>
        <tissue evidence="9">Muscle</tissue>
    </source>
</reference>
<evidence type="ECO:0000256" key="8">
    <source>
        <dbReference type="SAM" id="MobiDB-lite"/>
    </source>
</evidence>
<dbReference type="AlphaFoldDB" id="A0A4Z2GGP2"/>
<organism evidence="9 10">
    <name type="scientific">Liparis tanakae</name>
    <name type="common">Tanaka's snailfish</name>
    <dbReference type="NCBI Taxonomy" id="230148"/>
    <lineage>
        <taxon>Eukaryota</taxon>
        <taxon>Metazoa</taxon>
        <taxon>Chordata</taxon>
        <taxon>Craniata</taxon>
        <taxon>Vertebrata</taxon>
        <taxon>Euteleostomi</taxon>
        <taxon>Actinopterygii</taxon>
        <taxon>Neopterygii</taxon>
        <taxon>Teleostei</taxon>
        <taxon>Neoteleostei</taxon>
        <taxon>Acanthomorphata</taxon>
        <taxon>Eupercaria</taxon>
        <taxon>Perciformes</taxon>
        <taxon>Cottioidei</taxon>
        <taxon>Cottales</taxon>
        <taxon>Liparidae</taxon>
        <taxon>Liparis</taxon>
    </lineage>
</organism>
<keyword evidence="4" id="KW-0472">Membrane</keyword>
<dbReference type="PANTHER" id="PTHR21588:SF17">
    <property type="entry name" value="MICOS COMPLEX SUBUNIT MIC25 ISOFORM X1-RELATED"/>
    <property type="match status" value="1"/>
</dbReference>
<dbReference type="PANTHER" id="PTHR21588">
    <property type="entry name" value="COILED-COIL-HELIX-COILED-COIL-HELIX DOMAIN CONTAINING 6"/>
    <property type="match status" value="1"/>
</dbReference>
<feature type="compositionally biased region" description="Basic and acidic residues" evidence="8">
    <location>
        <begin position="117"/>
        <end position="132"/>
    </location>
</feature>
<proteinExistence type="predicted"/>
<feature type="compositionally biased region" description="Basic and acidic residues" evidence="8">
    <location>
        <begin position="86"/>
        <end position="97"/>
    </location>
</feature>